<organism evidence="2 3">
    <name type="scientific">Diaporthe australafricana</name>
    <dbReference type="NCBI Taxonomy" id="127596"/>
    <lineage>
        <taxon>Eukaryota</taxon>
        <taxon>Fungi</taxon>
        <taxon>Dikarya</taxon>
        <taxon>Ascomycota</taxon>
        <taxon>Pezizomycotina</taxon>
        <taxon>Sordariomycetes</taxon>
        <taxon>Sordariomycetidae</taxon>
        <taxon>Diaporthales</taxon>
        <taxon>Diaporthaceae</taxon>
        <taxon>Diaporthe</taxon>
    </lineage>
</organism>
<evidence type="ECO:0000256" key="1">
    <source>
        <dbReference type="SAM" id="MobiDB-lite"/>
    </source>
</evidence>
<evidence type="ECO:0008006" key="4">
    <source>
        <dbReference type="Google" id="ProtNLM"/>
    </source>
</evidence>
<keyword evidence="3" id="KW-1185">Reference proteome</keyword>
<proteinExistence type="predicted"/>
<dbReference type="EMBL" id="JAWRVE010000184">
    <property type="protein sequence ID" value="KAL1850646.1"/>
    <property type="molecule type" value="Genomic_DNA"/>
</dbReference>
<reference evidence="2 3" key="1">
    <citation type="journal article" date="2024" name="IMA Fungus">
        <title>IMA Genome - F19 : A genome assembly and annotation guide to empower mycologists, including annotated draft genome sequences of Ceratocystis pirilliformis, Diaporthe australafricana, Fusarium ophioides, Paecilomyces lecythidis, and Sporothrix stenoceras.</title>
        <authorList>
            <person name="Aylward J."/>
            <person name="Wilson A.M."/>
            <person name="Visagie C.M."/>
            <person name="Spraker J."/>
            <person name="Barnes I."/>
            <person name="Buitendag C."/>
            <person name="Ceriani C."/>
            <person name="Del Mar Angel L."/>
            <person name="du Plessis D."/>
            <person name="Fuchs T."/>
            <person name="Gasser K."/>
            <person name="Kramer D."/>
            <person name="Li W."/>
            <person name="Munsamy K."/>
            <person name="Piso A."/>
            <person name="Price J.L."/>
            <person name="Sonnekus B."/>
            <person name="Thomas C."/>
            <person name="van der Nest A."/>
            <person name="van Dijk A."/>
            <person name="van Heerden A."/>
            <person name="van Vuuren N."/>
            <person name="Yilmaz N."/>
            <person name="Duong T.A."/>
            <person name="van der Merwe N.A."/>
            <person name="Wingfield M.J."/>
            <person name="Wingfield B.D."/>
        </authorList>
    </citation>
    <scope>NUCLEOTIDE SEQUENCE [LARGE SCALE GENOMIC DNA]</scope>
    <source>
        <strain evidence="2 3">CMW 18300</strain>
    </source>
</reference>
<accession>A0ABR3W186</accession>
<protein>
    <recommendedName>
        <fullName evidence="4">Ribosome biogenesis protein SLX9</fullName>
    </recommendedName>
</protein>
<feature type="compositionally biased region" description="Basic and acidic residues" evidence="1">
    <location>
        <begin position="115"/>
        <end position="140"/>
    </location>
</feature>
<dbReference type="Proteomes" id="UP001583177">
    <property type="component" value="Unassembled WGS sequence"/>
</dbReference>
<comment type="caution">
    <text evidence="2">The sequence shown here is derived from an EMBL/GenBank/DDBJ whole genome shotgun (WGS) entry which is preliminary data.</text>
</comment>
<feature type="region of interest" description="Disordered" evidence="1">
    <location>
        <begin position="67"/>
        <end position="140"/>
    </location>
</feature>
<gene>
    <name evidence="2" type="ORF">Daus18300_012857</name>
</gene>
<sequence length="140" mass="15418">MAWMVDIGPEHKVEAKQSWIQAHGGGPPRPIPASTAAILARIGASRTQKTKQTWATAAKAVPTVARKTDAAQNMRTAGSKPIRAHETDQRKLMRQDGEEAHEARRSLKATLLRSLPEDIKPEPRTIPEHKITPLLKRAAE</sequence>
<evidence type="ECO:0000313" key="2">
    <source>
        <dbReference type="EMBL" id="KAL1850646.1"/>
    </source>
</evidence>
<feature type="compositionally biased region" description="Basic and acidic residues" evidence="1">
    <location>
        <begin position="83"/>
        <end position="105"/>
    </location>
</feature>
<evidence type="ECO:0000313" key="3">
    <source>
        <dbReference type="Proteomes" id="UP001583177"/>
    </source>
</evidence>
<name>A0ABR3W186_9PEZI</name>